<accession>A0A1M3T8P4</accession>
<dbReference type="OrthoDB" id="4496774at2759"/>
<gene>
    <name evidence="1" type="ORF">ASPFODRAFT_35694</name>
</gene>
<organism evidence="1 2">
    <name type="scientific">Aspergillus luchuensis (strain CBS 106.47)</name>
    <dbReference type="NCBI Taxonomy" id="1137211"/>
    <lineage>
        <taxon>Eukaryota</taxon>
        <taxon>Fungi</taxon>
        <taxon>Dikarya</taxon>
        <taxon>Ascomycota</taxon>
        <taxon>Pezizomycotina</taxon>
        <taxon>Eurotiomycetes</taxon>
        <taxon>Eurotiomycetidae</taxon>
        <taxon>Eurotiales</taxon>
        <taxon>Aspergillaceae</taxon>
        <taxon>Aspergillus</taxon>
        <taxon>Aspergillus subgen. Circumdati</taxon>
    </lineage>
</organism>
<protein>
    <submittedName>
        <fullName evidence="1">Uncharacterized protein</fullName>
    </submittedName>
</protein>
<reference evidence="2" key="1">
    <citation type="journal article" date="2017" name="Genome Biol.">
        <title>Comparative genomics reveals high biological diversity and specific adaptations in the industrially and medically important fungal genus Aspergillus.</title>
        <authorList>
            <person name="de Vries R.P."/>
            <person name="Riley R."/>
            <person name="Wiebenga A."/>
            <person name="Aguilar-Osorio G."/>
            <person name="Amillis S."/>
            <person name="Uchima C.A."/>
            <person name="Anderluh G."/>
            <person name="Asadollahi M."/>
            <person name="Askin M."/>
            <person name="Barry K."/>
            <person name="Battaglia E."/>
            <person name="Bayram O."/>
            <person name="Benocci T."/>
            <person name="Braus-Stromeyer S.A."/>
            <person name="Caldana C."/>
            <person name="Canovas D."/>
            <person name="Cerqueira G.C."/>
            <person name="Chen F."/>
            <person name="Chen W."/>
            <person name="Choi C."/>
            <person name="Clum A."/>
            <person name="Dos Santos R.A."/>
            <person name="Damasio A.R."/>
            <person name="Diallinas G."/>
            <person name="Emri T."/>
            <person name="Fekete E."/>
            <person name="Flipphi M."/>
            <person name="Freyberg S."/>
            <person name="Gallo A."/>
            <person name="Gournas C."/>
            <person name="Habgood R."/>
            <person name="Hainaut M."/>
            <person name="Harispe M.L."/>
            <person name="Henrissat B."/>
            <person name="Hilden K.S."/>
            <person name="Hope R."/>
            <person name="Hossain A."/>
            <person name="Karabika E."/>
            <person name="Karaffa L."/>
            <person name="Karanyi Z."/>
            <person name="Krasevec N."/>
            <person name="Kuo A."/>
            <person name="Kusch H."/>
            <person name="LaButti K."/>
            <person name="Lagendijk E.L."/>
            <person name="Lapidus A."/>
            <person name="Levasseur A."/>
            <person name="Lindquist E."/>
            <person name="Lipzen A."/>
            <person name="Logrieco A.F."/>
            <person name="MacCabe A."/>
            <person name="Maekelae M.R."/>
            <person name="Malavazi I."/>
            <person name="Melin P."/>
            <person name="Meyer V."/>
            <person name="Mielnichuk N."/>
            <person name="Miskei M."/>
            <person name="Molnar A.P."/>
            <person name="Mule G."/>
            <person name="Ngan C.Y."/>
            <person name="Orejas M."/>
            <person name="Orosz E."/>
            <person name="Ouedraogo J.P."/>
            <person name="Overkamp K.M."/>
            <person name="Park H.-S."/>
            <person name="Perrone G."/>
            <person name="Piumi F."/>
            <person name="Punt P.J."/>
            <person name="Ram A.F."/>
            <person name="Ramon A."/>
            <person name="Rauscher S."/>
            <person name="Record E."/>
            <person name="Riano-Pachon D.M."/>
            <person name="Robert V."/>
            <person name="Roehrig J."/>
            <person name="Ruller R."/>
            <person name="Salamov A."/>
            <person name="Salih N.S."/>
            <person name="Samson R.A."/>
            <person name="Sandor E."/>
            <person name="Sanguinetti M."/>
            <person name="Schuetze T."/>
            <person name="Sepcic K."/>
            <person name="Shelest E."/>
            <person name="Sherlock G."/>
            <person name="Sophianopoulou V."/>
            <person name="Squina F.M."/>
            <person name="Sun H."/>
            <person name="Susca A."/>
            <person name="Todd R.B."/>
            <person name="Tsang A."/>
            <person name="Unkles S.E."/>
            <person name="van de Wiele N."/>
            <person name="van Rossen-Uffink D."/>
            <person name="Oliveira J.V."/>
            <person name="Vesth T.C."/>
            <person name="Visser J."/>
            <person name="Yu J.-H."/>
            <person name="Zhou M."/>
            <person name="Andersen M.R."/>
            <person name="Archer D.B."/>
            <person name="Baker S.E."/>
            <person name="Benoit I."/>
            <person name="Brakhage A.A."/>
            <person name="Braus G.H."/>
            <person name="Fischer R."/>
            <person name="Frisvad J.C."/>
            <person name="Goldman G.H."/>
            <person name="Houbraken J."/>
            <person name="Oakley B."/>
            <person name="Pocsi I."/>
            <person name="Scazzocchio C."/>
            <person name="Seiboth B."/>
            <person name="vanKuyk P.A."/>
            <person name="Wortman J."/>
            <person name="Dyer P.S."/>
            <person name="Grigoriev I.V."/>
        </authorList>
    </citation>
    <scope>NUCLEOTIDE SEQUENCE [LARGE SCALE GENOMIC DNA]</scope>
    <source>
        <strain evidence="2">CBS 106.47</strain>
    </source>
</reference>
<evidence type="ECO:0000313" key="2">
    <source>
        <dbReference type="Proteomes" id="UP000184063"/>
    </source>
</evidence>
<sequence length="194" mass="22798">MLSWVFQHLERKHERQGNFQKAQLYRFRQVSNPPVSELQNSPVWNPVGKYLQACFSLRFCVQREVYLQARHDELYEKLNIDPSAEDTSCSVNEMQALKKALQSMPKAIWNLEREAQRLLIMIYDEPLKRILCAHHEREDWYLSKWLAQNVRGREGVVDGHAGAVKDREMRCIHSTKATALRCVYAVKRREDAAL</sequence>
<evidence type="ECO:0000313" key="1">
    <source>
        <dbReference type="EMBL" id="OJZ83129.1"/>
    </source>
</evidence>
<dbReference type="VEuPathDB" id="FungiDB:ASPFODRAFT_35694"/>
<name>A0A1M3T8P4_ASPLC</name>
<dbReference type="AlphaFoldDB" id="A0A1M3T8P4"/>
<dbReference type="Proteomes" id="UP000184063">
    <property type="component" value="Unassembled WGS sequence"/>
</dbReference>
<proteinExistence type="predicted"/>
<dbReference type="EMBL" id="KV878246">
    <property type="protein sequence ID" value="OJZ83129.1"/>
    <property type="molecule type" value="Genomic_DNA"/>
</dbReference>